<keyword evidence="3" id="KW-1185">Reference proteome</keyword>
<feature type="transmembrane region" description="Helical" evidence="1">
    <location>
        <begin position="121"/>
        <end position="143"/>
    </location>
</feature>
<organism evidence="2 3">
    <name type="scientific">Pseudonocardia parietis</name>
    <dbReference type="NCBI Taxonomy" id="570936"/>
    <lineage>
        <taxon>Bacteria</taxon>
        <taxon>Bacillati</taxon>
        <taxon>Actinomycetota</taxon>
        <taxon>Actinomycetes</taxon>
        <taxon>Pseudonocardiales</taxon>
        <taxon>Pseudonocardiaceae</taxon>
        <taxon>Pseudonocardia</taxon>
    </lineage>
</organism>
<proteinExistence type="predicted"/>
<evidence type="ECO:0000313" key="2">
    <source>
        <dbReference type="EMBL" id="MBP2364645.1"/>
    </source>
</evidence>
<protein>
    <recommendedName>
        <fullName evidence="4">Membrane protein DUF2306</fullName>
    </recommendedName>
</protein>
<dbReference type="RefSeq" id="WP_210024670.1">
    <property type="nucleotide sequence ID" value="NZ_JAGINU010000001.1"/>
</dbReference>
<keyword evidence="1" id="KW-0812">Transmembrane</keyword>
<evidence type="ECO:0000313" key="3">
    <source>
        <dbReference type="Proteomes" id="UP001519295"/>
    </source>
</evidence>
<gene>
    <name evidence="2" type="ORF">JOF36_000341</name>
</gene>
<feature type="transmembrane region" description="Helical" evidence="1">
    <location>
        <begin position="90"/>
        <end position="109"/>
    </location>
</feature>
<sequence>MSSTKTWRRLTVWLHVLTSVGWMALAASLAALLALAVADPAARGPALLAAHHLDAVLLAPLAVGSALTGIVLAGATPYGFFLHWWVAVKFAITVVQLCIGIFLLSGMLGDAHADPAAAPPGVLLATTLLMVSAIAFQAWASIAKPWGRTPWSVGRPKPATGPRWMFASACVAVVVDLVLGFYAGNPMPVASVLVLVAIMNRRTAGSRSPVR</sequence>
<dbReference type="Proteomes" id="UP001519295">
    <property type="component" value="Unassembled WGS sequence"/>
</dbReference>
<feature type="transmembrane region" description="Helical" evidence="1">
    <location>
        <begin position="164"/>
        <end position="183"/>
    </location>
</feature>
<evidence type="ECO:0008006" key="4">
    <source>
        <dbReference type="Google" id="ProtNLM"/>
    </source>
</evidence>
<keyword evidence="1" id="KW-1133">Transmembrane helix</keyword>
<comment type="caution">
    <text evidence="2">The sequence shown here is derived from an EMBL/GenBank/DDBJ whole genome shotgun (WGS) entry which is preliminary data.</text>
</comment>
<keyword evidence="1" id="KW-0472">Membrane</keyword>
<feature type="transmembrane region" description="Helical" evidence="1">
    <location>
        <begin position="57"/>
        <end position="78"/>
    </location>
</feature>
<reference evidence="2 3" key="1">
    <citation type="submission" date="2021-03" db="EMBL/GenBank/DDBJ databases">
        <title>Sequencing the genomes of 1000 actinobacteria strains.</title>
        <authorList>
            <person name="Klenk H.-P."/>
        </authorList>
    </citation>
    <scope>NUCLEOTIDE SEQUENCE [LARGE SCALE GENOMIC DNA]</scope>
    <source>
        <strain evidence="2 3">DSM 45256</strain>
    </source>
</reference>
<dbReference type="EMBL" id="JAGINU010000001">
    <property type="protein sequence ID" value="MBP2364645.1"/>
    <property type="molecule type" value="Genomic_DNA"/>
</dbReference>
<name>A0ABS4VL62_9PSEU</name>
<accession>A0ABS4VL62</accession>
<evidence type="ECO:0000256" key="1">
    <source>
        <dbReference type="SAM" id="Phobius"/>
    </source>
</evidence>
<feature type="transmembrane region" description="Helical" evidence="1">
    <location>
        <begin position="12"/>
        <end position="37"/>
    </location>
</feature>